<evidence type="ECO:0000256" key="3">
    <source>
        <dbReference type="ARBA" id="ARBA00031983"/>
    </source>
</evidence>
<evidence type="ECO:0000256" key="1">
    <source>
        <dbReference type="ARBA" id="ARBA00000274"/>
    </source>
</evidence>
<dbReference type="SUPFAM" id="SSF102405">
    <property type="entry name" value="MCP/YpsA-like"/>
    <property type="match status" value="1"/>
</dbReference>
<reference evidence="4" key="1">
    <citation type="submission" date="2020-03" db="EMBL/GenBank/DDBJ databases">
        <title>Solimonas marina sp. nov., isolated from deep seawater of the Pacific Ocean.</title>
        <authorList>
            <person name="Liu X."/>
            <person name="Lai Q."/>
            <person name="Sun F."/>
            <person name="Gai Y."/>
            <person name="Li G."/>
            <person name="Shao Z."/>
        </authorList>
    </citation>
    <scope>NUCLEOTIDE SEQUENCE</scope>
    <source>
        <strain evidence="4">C16B3</strain>
    </source>
</reference>
<dbReference type="PANTHER" id="PTHR43393:SF3">
    <property type="entry name" value="LYSINE DECARBOXYLASE-LIKE PROTEIN"/>
    <property type="match status" value="1"/>
</dbReference>
<dbReference type="Gene3D" id="3.40.50.450">
    <property type="match status" value="1"/>
</dbReference>
<dbReference type="InterPro" id="IPR031100">
    <property type="entry name" value="LOG_fam"/>
</dbReference>
<dbReference type="Pfam" id="PF03641">
    <property type="entry name" value="Lysine_decarbox"/>
    <property type="match status" value="1"/>
</dbReference>
<comment type="catalytic activity">
    <reaction evidence="1">
        <text>AMP + H2O = D-ribose 5-phosphate + adenine</text>
        <dbReference type="Rhea" id="RHEA:20129"/>
        <dbReference type="ChEBI" id="CHEBI:15377"/>
        <dbReference type="ChEBI" id="CHEBI:16708"/>
        <dbReference type="ChEBI" id="CHEBI:78346"/>
        <dbReference type="ChEBI" id="CHEBI:456215"/>
        <dbReference type="EC" id="3.2.2.4"/>
    </reaction>
</comment>
<keyword evidence="5" id="KW-1185">Reference proteome</keyword>
<sequence>MQPVKAYKNQEFLMSEEARAVRILCEYVEPDHRFRRTGVRNTVAFFGSARLQPGIGTDGHDWYAEAAALAERLADWTRERHPVAERFYVCTGGGPGIMEAAHCGGARVDPALNVGLNISLPFEQHLNPYVEDERAYQFHYFFMRKFWLVKLARGAIFFPGGFGTLDELFELLTLTQTGKVVNIPILLYGREFWEGLVDFERLAARGLISPEDTGLFRFVDDVDGAFAILSRELQPHPPVSKAVA</sequence>
<organism evidence="4 5">
    <name type="scientific">Solimonas marina</name>
    <dbReference type="NCBI Taxonomy" id="2714601"/>
    <lineage>
        <taxon>Bacteria</taxon>
        <taxon>Pseudomonadati</taxon>
        <taxon>Pseudomonadota</taxon>
        <taxon>Gammaproteobacteria</taxon>
        <taxon>Nevskiales</taxon>
        <taxon>Nevskiaceae</taxon>
        <taxon>Solimonas</taxon>
    </lineage>
</organism>
<dbReference type="EC" id="3.2.2.4" evidence="2"/>
<dbReference type="InterPro" id="IPR052341">
    <property type="entry name" value="LOG_family_nucleotidases"/>
</dbReference>
<name>A0A969W989_9GAMM</name>
<dbReference type="GO" id="GO:0008714">
    <property type="term" value="F:AMP nucleosidase activity"/>
    <property type="evidence" value="ECO:0007669"/>
    <property type="project" value="UniProtKB-EC"/>
</dbReference>
<evidence type="ECO:0000313" key="4">
    <source>
        <dbReference type="EMBL" id="NKF21828.1"/>
    </source>
</evidence>
<proteinExistence type="predicted"/>
<dbReference type="GO" id="GO:0005829">
    <property type="term" value="C:cytosol"/>
    <property type="evidence" value="ECO:0007669"/>
    <property type="project" value="TreeGrafter"/>
</dbReference>
<dbReference type="AlphaFoldDB" id="A0A969W989"/>
<dbReference type="EMBL" id="JAAVXB010000002">
    <property type="protein sequence ID" value="NKF21828.1"/>
    <property type="molecule type" value="Genomic_DNA"/>
</dbReference>
<comment type="caution">
    <text evidence="4">The sequence shown here is derived from an EMBL/GenBank/DDBJ whole genome shotgun (WGS) entry which is preliminary data.</text>
</comment>
<gene>
    <name evidence="4" type="ORF">G7Y82_05815</name>
</gene>
<evidence type="ECO:0000256" key="2">
    <source>
        <dbReference type="ARBA" id="ARBA00011985"/>
    </source>
</evidence>
<evidence type="ECO:0000313" key="5">
    <source>
        <dbReference type="Proteomes" id="UP000653472"/>
    </source>
</evidence>
<dbReference type="PANTHER" id="PTHR43393">
    <property type="entry name" value="CYTOKININ RIBOSIDE 5'-MONOPHOSPHATE PHOSPHORIBOHYDROLASE"/>
    <property type="match status" value="1"/>
</dbReference>
<dbReference type="Proteomes" id="UP000653472">
    <property type="component" value="Unassembled WGS sequence"/>
</dbReference>
<accession>A0A969W989</accession>
<dbReference type="RefSeq" id="WP_168147056.1">
    <property type="nucleotide sequence ID" value="NZ_JAAVXB010000002.1"/>
</dbReference>
<protein>
    <recommendedName>
        <fullName evidence="3">AMP nucleosidase</fullName>
        <ecNumber evidence="2">3.2.2.4</ecNumber>
    </recommendedName>
    <alternativeName>
        <fullName evidence="3">AMP nucleosidase</fullName>
    </alternativeName>
</protein>